<dbReference type="OMA" id="CKVPNYY"/>
<gene>
    <name evidence="2" type="ORF">PGUG_00091</name>
</gene>
<evidence type="ECO:0000256" key="1">
    <source>
        <dbReference type="SAM" id="MobiDB-lite"/>
    </source>
</evidence>
<dbReference type="VEuPathDB" id="FungiDB:PGUG_00091"/>
<organism evidence="2 3">
    <name type="scientific">Meyerozyma guilliermondii (strain ATCC 6260 / CBS 566 / DSM 6381 / JCM 1539 / NBRC 10279 / NRRL Y-324)</name>
    <name type="common">Yeast</name>
    <name type="synonym">Candida guilliermondii</name>
    <dbReference type="NCBI Taxonomy" id="294746"/>
    <lineage>
        <taxon>Eukaryota</taxon>
        <taxon>Fungi</taxon>
        <taxon>Dikarya</taxon>
        <taxon>Ascomycota</taxon>
        <taxon>Saccharomycotina</taxon>
        <taxon>Pichiomycetes</taxon>
        <taxon>Debaryomycetaceae</taxon>
        <taxon>Meyerozyma</taxon>
    </lineage>
</organism>
<proteinExistence type="predicted"/>
<dbReference type="OrthoDB" id="4091342at2759"/>
<dbReference type="Proteomes" id="UP000001997">
    <property type="component" value="Unassembled WGS sequence"/>
</dbReference>
<dbReference type="KEGG" id="pgu:PGUG_00091"/>
<dbReference type="InParanoid" id="A5D9Y6"/>
<sequence>MKVIHPSVPLRSPLSITEPTEPAFADAAEQIRDLADFESESKVPLFSFDNNEYNVLVRDLALLWRLPSSYQVLMRMSKYGVKTHLKRTTTTENNHLWSHGLISKDDTDKRQFYLPFRFLLSILTNKEILIGESTNEANSVSSAPVINPQLEENQISINQVLPQYGEVKSTLDLNFSTFNALTKVAKFKFYKTLPMFQRLLPPSKLPPADLELLAQENVLPPLEVQQPERPDPASAPARSEGHGPLKRGRKPVSRRPLGKIRKYYTSIDPNTLDLTESLIPGQGYIQEFNINHLCKVPNYYASRGTQQSPAFPIKKPETKVSKNMQQLSYSELETTLTKYYYTKTHRGVGSGNYKDAAFANKLNRIPASLTVISKCHKSPKQLQRMRKRRADMNIKGLVHESFHNKVIKEASSAKRDEVEDHSNIEMLHANLQYNLLVNSYREIARETWDRYYEFKMTDFDQLTMLRKEQVEKQQRENAIRKHSQDPNAVIPPELLHPRVTVVNNIVNPTTYKEITSKLPLELRNDEETAATKVQPIKKPIRLTTVYPNPMNSDLAFSVESVRVPNSNSIGWDNMKKYGEDPI</sequence>
<evidence type="ECO:0000313" key="3">
    <source>
        <dbReference type="Proteomes" id="UP000001997"/>
    </source>
</evidence>
<dbReference type="GeneID" id="5128767"/>
<evidence type="ECO:0000313" key="2">
    <source>
        <dbReference type="EMBL" id="EDK35993.2"/>
    </source>
</evidence>
<dbReference type="eggNOG" id="ENOG502TFR8">
    <property type="taxonomic scope" value="Eukaryota"/>
</dbReference>
<keyword evidence="3" id="KW-1185">Reference proteome</keyword>
<dbReference type="AlphaFoldDB" id="A5D9Y6"/>
<dbReference type="EMBL" id="CH408155">
    <property type="protein sequence ID" value="EDK35993.2"/>
    <property type="molecule type" value="Genomic_DNA"/>
</dbReference>
<dbReference type="HOGENOM" id="CLU_023521_0_0_1"/>
<protein>
    <submittedName>
        <fullName evidence="2">Uncharacterized protein</fullName>
    </submittedName>
</protein>
<feature type="region of interest" description="Disordered" evidence="1">
    <location>
        <begin position="222"/>
        <end position="253"/>
    </location>
</feature>
<accession>A5D9Y6</accession>
<feature type="compositionally biased region" description="Basic residues" evidence="1">
    <location>
        <begin position="244"/>
        <end position="253"/>
    </location>
</feature>
<name>A5D9Y6_PICGU</name>
<reference evidence="2 3" key="1">
    <citation type="journal article" date="2009" name="Nature">
        <title>Evolution of pathogenicity and sexual reproduction in eight Candida genomes.</title>
        <authorList>
            <person name="Butler G."/>
            <person name="Rasmussen M.D."/>
            <person name="Lin M.F."/>
            <person name="Santos M.A."/>
            <person name="Sakthikumar S."/>
            <person name="Munro C.A."/>
            <person name="Rheinbay E."/>
            <person name="Grabherr M."/>
            <person name="Forche A."/>
            <person name="Reedy J.L."/>
            <person name="Agrafioti I."/>
            <person name="Arnaud M.B."/>
            <person name="Bates S."/>
            <person name="Brown A.J."/>
            <person name="Brunke S."/>
            <person name="Costanzo M.C."/>
            <person name="Fitzpatrick D.A."/>
            <person name="de Groot P.W."/>
            <person name="Harris D."/>
            <person name="Hoyer L.L."/>
            <person name="Hube B."/>
            <person name="Klis F.M."/>
            <person name="Kodira C."/>
            <person name="Lennard N."/>
            <person name="Logue M.E."/>
            <person name="Martin R."/>
            <person name="Neiman A.M."/>
            <person name="Nikolaou E."/>
            <person name="Quail M.A."/>
            <person name="Quinn J."/>
            <person name="Santos M.C."/>
            <person name="Schmitzberger F.F."/>
            <person name="Sherlock G."/>
            <person name="Shah P."/>
            <person name="Silverstein K.A."/>
            <person name="Skrzypek M.S."/>
            <person name="Soll D."/>
            <person name="Staggs R."/>
            <person name="Stansfield I."/>
            <person name="Stumpf M.P."/>
            <person name="Sudbery P.E."/>
            <person name="Srikantha T."/>
            <person name="Zeng Q."/>
            <person name="Berman J."/>
            <person name="Berriman M."/>
            <person name="Heitman J."/>
            <person name="Gow N.A."/>
            <person name="Lorenz M.C."/>
            <person name="Birren B.W."/>
            <person name="Kellis M."/>
            <person name="Cuomo C.A."/>
        </authorList>
    </citation>
    <scope>NUCLEOTIDE SEQUENCE [LARGE SCALE GENOMIC DNA]</scope>
    <source>
        <strain evidence="3">ATCC 6260 / CBS 566 / DSM 6381 / JCM 1539 / NBRC 10279 / NRRL Y-324</strain>
    </source>
</reference>
<dbReference type="RefSeq" id="XP_001486714.2">
    <property type="nucleotide sequence ID" value="XM_001486664.1"/>
</dbReference>